<organism evidence="2 3">
    <name type="scientific">Aphis glycines</name>
    <name type="common">Soybean aphid</name>
    <dbReference type="NCBI Taxonomy" id="307491"/>
    <lineage>
        <taxon>Eukaryota</taxon>
        <taxon>Metazoa</taxon>
        <taxon>Ecdysozoa</taxon>
        <taxon>Arthropoda</taxon>
        <taxon>Hexapoda</taxon>
        <taxon>Insecta</taxon>
        <taxon>Pterygota</taxon>
        <taxon>Neoptera</taxon>
        <taxon>Paraneoptera</taxon>
        <taxon>Hemiptera</taxon>
        <taxon>Sternorrhyncha</taxon>
        <taxon>Aphidomorpha</taxon>
        <taxon>Aphidoidea</taxon>
        <taxon>Aphididae</taxon>
        <taxon>Aphidini</taxon>
        <taxon>Aphis</taxon>
        <taxon>Aphis</taxon>
    </lineage>
</organism>
<sequence>MFGGQDISVIREETPLEPLTNIIDDEQVSIISEKNDILAFSEESYFDQNSVCNSSEMPDGSGIFENTFLTTSYSPLKPTPSHSSEITGRRIINYLHFIKQIQEIDHTPFSCSFKDMLLESERRHGFKSSFNFKCQMCSKKCVIETEEEKSNMIKINTAAVIGIVKILVEDMDK</sequence>
<name>A0A6G0ST10_APHGL</name>
<gene>
    <name evidence="2" type="ORF">AGLY_018224</name>
</gene>
<accession>A0A6G0ST10</accession>
<comment type="caution">
    <text evidence="2">The sequence shown here is derived from an EMBL/GenBank/DDBJ whole genome shotgun (WGS) entry which is preliminary data.</text>
</comment>
<feature type="domain" description="Mutator-like transposase" evidence="1">
    <location>
        <begin position="88"/>
        <end position="166"/>
    </location>
</feature>
<reference evidence="2 3" key="1">
    <citation type="submission" date="2019-08" db="EMBL/GenBank/DDBJ databases">
        <title>The genome of the soybean aphid Biotype 1, its phylome, world population structure and adaptation to the North American continent.</title>
        <authorList>
            <person name="Giordano R."/>
            <person name="Donthu R.K."/>
            <person name="Hernandez A.G."/>
            <person name="Wright C.L."/>
            <person name="Zimin A.V."/>
        </authorList>
    </citation>
    <scope>NUCLEOTIDE SEQUENCE [LARGE SCALE GENOMIC DNA]</scope>
    <source>
        <tissue evidence="2">Whole aphids</tissue>
    </source>
</reference>
<keyword evidence="3" id="KW-1185">Reference proteome</keyword>
<dbReference type="Proteomes" id="UP000475862">
    <property type="component" value="Unassembled WGS sequence"/>
</dbReference>
<protein>
    <recommendedName>
        <fullName evidence="1">Mutator-like transposase domain-containing protein</fullName>
    </recommendedName>
</protein>
<evidence type="ECO:0000259" key="1">
    <source>
        <dbReference type="Pfam" id="PF20700"/>
    </source>
</evidence>
<dbReference type="EMBL" id="VYZN01002959">
    <property type="protein sequence ID" value="KAE9521402.1"/>
    <property type="molecule type" value="Genomic_DNA"/>
</dbReference>
<dbReference type="AlphaFoldDB" id="A0A6G0ST10"/>
<evidence type="ECO:0000313" key="3">
    <source>
        <dbReference type="Proteomes" id="UP000475862"/>
    </source>
</evidence>
<evidence type="ECO:0000313" key="2">
    <source>
        <dbReference type="EMBL" id="KAE9521402.1"/>
    </source>
</evidence>
<dbReference type="InterPro" id="IPR049012">
    <property type="entry name" value="Mutator_transp_dom"/>
</dbReference>
<dbReference type="OrthoDB" id="6624036at2759"/>
<proteinExistence type="predicted"/>
<dbReference type="Pfam" id="PF20700">
    <property type="entry name" value="Mutator"/>
    <property type="match status" value="1"/>
</dbReference>